<name>A0A0L0SUK0_ALLM3</name>
<proteinExistence type="predicted"/>
<dbReference type="Proteomes" id="UP000054350">
    <property type="component" value="Unassembled WGS sequence"/>
</dbReference>
<keyword evidence="2" id="KW-1185">Reference proteome</keyword>
<evidence type="ECO:0000313" key="1">
    <source>
        <dbReference type="EMBL" id="KNE66268.1"/>
    </source>
</evidence>
<dbReference type="OrthoDB" id="10399560at2759"/>
<accession>A0A0L0SUK0</accession>
<evidence type="ECO:0000313" key="2">
    <source>
        <dbReference type="Proteomes" id="UP000054350"/>
    </source>
</evidence>
<dbReference type="EMBL" id="GG745349">
    <property type="protein sequence ID" value="KNE66268.1"/>
    <property type="molecule type" value="Genomic_DNA"/>
</dbReference>
<organism evidence="1 2">
    <name type="scientific">Allomyces macrogynus (strain ATCC 38327)</name>
    <name type="common">Allomyces javanicus var. macrogynus</name>
    <dbReference type="NCBI Taxonomy" id="578462"/>
    <lineage>
        <taxon>Eukaryota</taxon>
        <taxon>Fungi</taxon>
        <taxon>Fungi incertae sedis</taxon>
        <taxon>Blastocladiomycota</taxon>
        <taxon>Blastocladiomycetes</taxon>
        <taxon>Blastocladiales</taxon>
        <taxon>Blastocladiaceae</taxon>
        <taxon>Allomyces</taxon>
    </lineage>
</organism>
<sequence length="90" mass="9337">MQFARHPSSSAYMSSSALAVLSVDKIDELVKATALAFSVVGADKQVWIGGMEKLANGPVVLVAKAAASEQAVALAPDNVDSEKFVLCKSV</sequence>
<reference evidence="2" key="2">
    <citation type="submission" date="2009-11" db="EMBL/GenBank/DDBJ databases">
        <title>The Genome Sequence of Allomyces macrogynus strain ATCC 38327.</title>
        <authorList>
            <consortium name="The Broad Institute Genome Sequencing Platform"/>
            <person name="Russ C."/>
            <person name="Cuomo C."/>
            <person name="Shea T."/>
            <person name="Young S.K."/>
            <person name="Zeng Q."/>
            <person name="Koehrsen M."/>
            <person name="Haas B."/>
            <person name="Borodovsky M."/>
            <person name="Guigo R."/>
            <person name="Alvarado L."/>
            <person name="Berlin A."/>
            <person name="Borenstein D."/>
            <person name="Chen Z."/>
            <person name="Engels R."/>
            <person name="Freedman E."/>
            <person name="Gellesch M."/>
            <person name="Goldberg J."/>
            <person name="Griggs A."/>
            <person name="Gujja S."/>
            <person name="Heiman D."/>
            <person name="Hepburn T."/>
            <person name="Howarth C."/>
            <person name="Jen D."/>
            <person name="Larson L."/>
            <person name="Lewis B."/>
            <person name="Mehta T."/>
            <person name="Park D."/>
            <person name="Pearson M."/>
            <person name="Roberts A."/>
            <person name="Saif S."/>
            <person name="Shenoy N."/>
            <person name="Sisk P."/>
            <person name="Stolte C."/>
            <person name="Sykes S."/>
            <person name="Walk T."/>
            <person name="White J."/>
            <person name="Yandava C."/>
            <person name="Burger G."/>
            <person name="Gray M.W."/>
            <person name="Holland P.W.H."/>
            <person name="King N."/>
            <person name="Lang F.B.F."/>
            <person name="Roger A.J."/>
            <person name="Ruiz-Trillo I."/>
            <person name="Lander E."/>
            <person name="Nusbaum C."/>
        </authorList>
    </citation>
    <scope>NUCLEOTIDE SEQUENCE [LARGE SCALE GENOMIC DNA]</scope>
    <source>
        <strain evidence="2">ATCC 38327</strain>
    </source>
</reference>
<protein>
    <submittedName>
        <fullName evidence="1">Uncharacterized protein</fullName>
    </submittedName>
</protein>
<gene>
    <name evidence="1" type="ORF">AMAG_19373</name>
</gene>
<dbReference type="VEuPathDB" id="FungiDB:AMAG_19373"/>
<reference evidence="1 2" key="1">
    <citation type="submission" date="2009-11" db="EMBL/GenBank/DDBJ databases">
        <title>Annotation of Allomyces macrogynus ATCC 38327.</title>
        <authorList>
            <consortium name="The Broad Institute Genome Sequencing Platform"/>
            <person name="Russ C."/>
            <person name="Cuomo C."/>
            <person name="Burger G."/>
            <person name="Gray M.W."/>
            <person name="Holland P.W.H."/>
            <person name="King N."/>
            <person name="Lang F.B.F."/>
            <person name="Roger A.J."/>
            <person name="Ruiz-Trillo I."/>
            <person name="Young S.K."/>
            <person name="Zeng Q."/>
            <person name="Gargeya S."/>
            <person name="Fitzgerald M."/>
            <person name="Haas B."/>
            <person name="Abouelleil A."/>
            <person name="Alvarado L."/>
            <person name="Arachchi H.M."/>
            <person name="Berlin A."/>
            <person name="Chapman S.B."/>
            <person name="Gearin G."/>
            <person name="Goldberg J."/>
            <person name="Griggs A."/>
            <person name="Gujja S."/>
            <person name="Hansen M."/>
            <person name="Heiman D."/>
            <person name="Howarth C."/>
            <person name="Larimer J."/>
            <person name="Lui A."/>
            <person name="MacDonald P.J.P."/>
            <person name="McCowen C."/>
            <person name="Montmayeur A."/>
            <person name="Murphy C."/>
            <person name="Neiman D."/>
            <person name="Pearson M."/>
            <person name="Priest M."/>
            <person name="Roberts A."/>
            <person name="Saif S."/>
            <person name="Shea T."/>
            <person name="Sisk P."/>
            <person name="Stolte C."/>
            <person name="Sykes S."/>
            <person name="Wortman J."/>
            <person name="Nusbaum C."/>
            <person name="Birren B."/>
        </authorList>
    </citation>
    <scope>NUCLEOTIDE SEQUENCE [LARGE SCALE GENOMIC DNA]</scope>
    <source>
        <strain evidence="1 2">ATCC 38327</strain>
    </source>
</reference>
<dbReference type="AlphaFoldDB" id="A0A0L0SUK0"/>